<dbReference type="InterPro" id="IPR051986">
    <property type="entry name" value="Innate_Immune_Apopt_Reg"/>
</dbReference>
<dbReference type="SUPFAM" id="SSF49599">
    <property type="entry name" value="TRAF domain-like"/>
    <property type="match status" value="1"/>
</dbReference>
<feature type="transmembrane region" description="Helical" evidence="2">
    <location>
        <begin position="245"/>
        <end position="263"/>
    </location>
</feature>
<dbReference type="GO" id="GO:0005739">
    <property type="term" value="C:mitochondrion"/>
    <property type="evidence" value="ECO:0007669"/>
    <property type="project" value="TreeGrafter"/>
</dbReference>
<dbReference type="EMBL" id="VDCV01000002">
    <property type="protein sequence ID" value="KAB5568799.1"/>
    <property type="molecule type" value="Genomic_DNA"/>
</dbReference>
<keyword evidence="2" id="KW-1133">Transmembrane helix</keyword>
<feature type="region of interest" description="Disordered" evidence="1">
    <location>
        <begin position="209"/>
        <end position="239"/>
    </location>
</feature>
<dbReference type="Gene3D" id="3.30.40.10">
    <property type="entry name" value="Zinc/RING finger domain, C3HC4 (zinc finger)"/>
    <property type="match status" value="2"/>
</dbReference>
<evidence type="ECO:0000313" key="4">
    <source>
        <dbReference type="Proteomes" id="UP000326939"/>
    </source>
</evidence>
<keyword evidence="2" id="KW-0812">Transmembrane</keyword>
<evidence type="ECO:0000256" key="1">
    <source>
        <dbReference type="SAM" id="MobiDB-lite"/>
    </source>
</evidence>
<dbReference type="PANTHER" id="PTHR16295:SF10">
    <property type="entry name" value="EXPRESSED PROTEIN"/>
    <property type="match status" value="1"/>
</dbReference>
<dbReference type="AlphaFoldDB" id="A0A5N5NNN8"/>
<feature type="compositionally biased region" description="Basic and acidic residues" evidence="1">
    <location>
        <begin position="219"/>
        <end position="228"/>
    </location>
</feature>
<reference evidence="4" key="1">
    <citation type="journal article" date="2019" name="Gigascience">
        <title>De novo genome assembly of the endangered Acer yangbiense, a plant species with extremely small populations endemic to Yunnan Province, China.</title>
        <authorList>
            <person name="Yang J."/>
            <person name="Wariss H.M."/>
            <person name="Tao L."/>
            <person name="Zhang R."/>
            <person name="Yun Q."/>
            <person name="Hollingsworth P."/>
            <person name="Dao Z."/>
            <person name="Luo G."/>
            <person name="Guo H."/>
            <person name="Ma Y."/>
            <person name="Sun W."/>
        </authorList>
    </citation>
    <scope>NUCLEOTIDE SEQUENCE [LARGE SCALE GENOMIC DNA]</scope>
    <source>
        <strain evidence="4">cv. br00</strain>
    </source>
</reference>
<keyword evidence="4" id="KW-1185">Reference proteome</keyword>
<evidence type="ECO:0008006" key="5">
    <source>
        <dbReference type="Google" id="ProtNLM"/>
    </source>
</evidence>
<accession>A0A5N5NNN8</accession>
<gene>
    <name evidence="3" type="ORF">DKX38_002592</name>
</gene>
<evidence type="ECO:0000313" key="3">
    <source>
        <dbReference type="EMBL" id="KAB5568799.1"/>
    </source>
</evidence>
<name>A0A5N5NNN8_9ROSI</name>
<dbReference type="PANTHER" id="PTHR16295">
    <property type="entry name" value="TRAF-TYPE ZINC FINGER PROTEIN-RELATED"/>
    <property type="match status" value="1"/>
</dbReference>
<organism evidence="3 4">
    <name type="scientific">Salix brachista</name>
    <dbReference type="NCBI Taxonomy" id="2182728"/>
    <lineage>
        <taxon>Eukaryota</taxon>
        <taxon>Viridiplantae</taxon>
        <taxon>Streptophyta</taxon>
        <taxon>Embryophyta</taxon>
        <taxon>Tracheophyta</taxon>
        <taxon>Spermatophyta</taxon>
        <taxon>Magnoliopsida</taxon>
        <taxon>eudicotyledons</taxon>
        <taxon>Gunneridae</taxon>
        <taxon>Pentapetalae</taxon>
        <taxon>rosids</taxon>
        <taxon>fabids</taxon>
        <taxon>Malpighiales</taxon>
        <taxon>Salicaceae</taxon>
        <taxon>Saliceae</taxon>
        <taxon>Salix</taxon>
    </lineage>
</organism>
<dbReference type="InterPro" id="IPR013083">
    <property type="entry name" value="Znf_RING/FYVE/PHD"/>
</dbReference>
<keyword evidence="2" id="KW-0472">Membrane</keyword>
<sequence length="273" mass="31045">MEVASEGSTSICSHCDRAIPSSNIDLHFAHCSRNLKKCKICGDMVPKKHAEEHFLNTHAPLIRCITLLGKKSCCHVCIFINGDPWSLVQVIWEWGEKGQFDGALSSWNGKRKQWTIVLLSYWVISRTFSGELVACSLCSETMEREILAVHKGENCPQRIVTCEFCEFPLPAIDLAEHQEVCGNRTELCHMCNRYIRLRERYNHESRCTGLPDTTVGSSRDARDTERRQPQGPQRRQPQDISRKRLLFTIAVTGIAVLLGSFLFQKKAEDSQVH</sequence>
<protein>
    <recommendedName>
        <fullName evidence="5">TRAF-type domain-containing protein</fullName>
    </recommendedName>
</protein>
<comment type="caution">
    <text evidence="3">The sequence shown here is derived from an EMBL/GenBank/DDBJ whole genome shotgun (WGS) entry which is preliminary data.</text>
</comment>
<dbReference type="Proteomes" id="UP000326939">
    <property type="component" value="Chromosome 2"/>
</dbReference>
<proteinExistence type="predicted"/>
<evidence type="ECO:0000256" key="2">
    <source>
        <dbReference type="SAM" id="Phobius"/>
    </source>
</evidence>